<proteinExistence type="predicted"/>
<keyword evidence="1" id="KW-0812">Transmembrane</keyword>
<dbReference type="RefSeq" id="WP_204205352.1">
    <property type="nucleotide sequence ID" value="NZ_JAFELM010000045.1"/>
</dbReference>
<feature type="transmembrane region" description="Helical" evidence="1">
    <location>
        <begin position="39"/>
        <end position="60"/>
    </location>
</feature>
<evidence type="ECO:0000256" key="1">
    <source>
        <dbReference type="SAM" id="Phobius"/>
    </source>
</evidence>
<reference evidence="2 3" key="1">
    <citation type="submission" date="2021-02" db="EMBL/GenBank/DDBJ databases">
        <title>Bacillus sp. RD4P76, an endophyte from a halophyte.</title>
        <authorList>
            <person name="Sun J.-Q."/>
        </authorList>
    </citation>
    <scope>NUCLEOTIDE SEQUENCE [LARGE SCALE GENOMIC DNA]</scope>
    <source>
        <strain evidence="2 3">RD4P76</strain>
    </source>
</reference>
<protein>
    <submittedName>
        <fullName evidence="2">DUF2768 domain-containing protein</fullName>
    </submittedName>
</protein>
<dbReference type="EMBL" id="JAFELM010000045">
    <property type="protein sequence ID" value="MBM6619874.1"/>
    <property type="molecule type" value="Genomic_DNA"/>
</dbReference>
<gene>
    <name evidence="2" type="ORF">JR050_19610</name>
</gene>
<name>A0ABS2DN40_9BACI</name>
<evidence type="ECO:0000313" key="3">
    <source>
        <dbReference type="Proteomes" id="UP001518925"/>
    </source>
</evidence>
<dbReference type="Proteomes" id="UP001518925">
    <property type="component" value="Unassembled WGS sequence"/>
</dbReference>
<sequence length="66" mass="7422">MSSGLIKMWFSFGSMGLMFLAIITIMLSRYKLKGIFKWVTSFLAYSFMIIAGLIMIFVVLSGPVSE</sequence>
<feature type="transmembrane region" description="Helical" evidence="1">
    <location>
        <begin position="6"/>
        <end position="27"/>
    </location>
</feature>
<accession>A0ABS2DN40</accession>
<keyword evidence="1" id="KW-1133">Transmembrane helix</keyword>
<comment type="caution">
    <text evidence="2">The sequence shown here is derived from an EMBL/GenBank/DDBJ whole genome shotgun (WGS) entry which is preliminary data.</text>
</comment>
<dbReference type="InterPro" id="IPR020076">
    <property type="entry name" value="DUF2768"/>
</dbReference>
<keyword evidence="3" id="KW-1185">Reference proteome</keyword>
<organism evidence="2 3">
    <name type="scientific">Bacillus suaedaesalsae</name>
    <dbReference type="NCBI Taxonomy" id="2810349"/>
    <lineage>
        <taxon>Bacteria</taxon>
        <taxon>Bacillati</taxon>
        <taxon>Bacillota</taxon>
        <taxon>Bacilli</taxon>
        <taxon>Bacillales</taxon>
        <taxon>Bacillaceae</taxon>
        <taxon>Bacillus</taxon>
    </lineage>
</organism>
<dbReference type="Pfam" id="PF10966">
    <property type="entry name" value="DUF2768"/>
    <property type="match status" value="1"/>
</dbReference>
<evidence type="ECO:0000313" key="2">
    <source>
        <dbReference type="EMBL" id="MBM6619874.1"/>
    </source>
</evidence>
<keyword evidence="1" id="KW-0472">Membrane</keyword>